<evidence type="ECO:0000259" key="2">
    <source>
        <dbReference type="PROSITE" id="PS50850"/>
    </source>
</evidence>
<feature type="transmembrane region" description="Helical" evidence="1">
    <location>
        <begin position="41"/>
        <end position="61"/>
    </location>
</feature>
<organism evidence="3 4">
    <name type="scientific">Actinoplanes philippinensis</name>
    <dbReference type="NCBI Taxonomy" id="35752"/>
    <lineage>
        <taxon>Bacteria</taxon>
        <taxon>Bacillati</taxon>
        <taxon>Actinomycetota</taxon>
        <taxon>Actinomycetes</taxon>
        <taxon>Micromonosporales</taxon>
        <taxon>Micromonosporaceae</taxon>
        <taxon>Actinoplanes</taxon>
    </lineage>
</organism>
<dbReference type="EMBL" id="FONV01000020">
    <property type="protein sequence ID" value="SFF75135.1"/>
    <property type="molecule type" value="Genomic_DNA"/>
</dbReference>
<dbReference type="RefSeq" id="WP_239144040.1">
    <property type="nucleotide sequence ID" value="NZ_BOMT01000094.1"/>
</dbReference>
<dbReference type="STRING" id="35752.SAMN05421541_120103"/>
<keyword evidence="1" id="KW-1133">Transmembrane helix</keyword>
<keyword evidence="1" id="KW-0472">Membrane</keyword>
<reference evidence="3 4" key="1">
    <citation type="submission" date="2016-10" db="EMBL/GenBank/DDBJ databases">
        <authorList>
            <person name="de Groot N.N."/>
        </authorList>
    </citation>
    <scope>NUCLEOTIDE SEQUENCE [LARGE SCALE GENOMIC DNA]</scope>
    <source>
        <strain evidence="3 4">DSM 43019</strain>
    </source>
</reference>
<feature type="transmembrane region" description="Helical" evidence="1">
    <location>
        <begin position="12"/>
        <end position="35"/>
    </location>
</feature>
<keyword evidence="1" id="KW-0812">Transmembrane</keyword>
<protein>
    <recommendedName>
        <fullName evidence="2">Major facilitator superfamily (MFS) profile domain-containing protein</fullName>
    </recommendedName>
</protein>
<evidence type="ECO:0000313" key="4">
    <source>
        <dbReference type="Proteomes" id="UP000199645"/>
    </source>
</evidence>
<dbReference type="InterPro" id="IPR020846">
    <property type="entry name" value="MFS_dom"/>
</dbReference>
<gene>
    <name evidence="3" type="ORF">SAMN05421541_120103</name>
</gene>
<name>A0A1I2L7F4_9ACTN</name>
<accession>A0A1I2L7F4</accession>
<dbReference type="PROSITE" id="PS50850">
    <property type="entry name" value="MFS"/>
    <property type="match status" value="1"/>
</dbReference>
<dbReference type="Proteomes" id="UP000199645">
    <property type="component" value="Unassembled WGS sequence"/>
</dbReference>
<dbReference type="AlphaFoldDB" id="A0A1I2L7F4"/>
<evidence type="ECO:0000256" key="1">
    <source>
        <dbReference type="SAM" id="Phobius"/>
    </source>
</evidence>
<feature type="domain" description="Major facilitator superfamily (MFS) profile" evidence="2">
    <location>
        <begin position="1"/>
        <end position="69"/>
    </location>
</feature>
<dbReference type="GO" id="GO:0022857">
    <property type="term" value="F:transmembrane transporter activity"/>
    <property type="evidence" value="ECO:0007669"/>
    <property type="project" value="InterPro"/>
</dbReference>
<keyword evidence="4" id="KW-1185">Reference proteome</keyword>
<sequence>MWTADFTRWFTARSVSVFGDAMLTVAAALAIGQVYGATGVGLVLAAWMVPFLGFILFGGVFSDRFGPGR</sequence>
<evidence type="ECO:0000313" key="3">
    <source>
        <dbReference type="EMBL" id="SFF75135.1"/>
    </source>
</evidence>
<proteinExistence type="predicted"/>